<dbReference type="Proteomes" id="UP000318336">
    <property type="component" value="Unassembled WGS sequence"/>
</dbReference>
<proteinExistence type="predicted"/>
<gene>
    <name evidence="1" type="ORF">FB554_1358</name>
</gene>
<name>A0A542XBL8_9MICO</name>
<accession>A0A542XBL8</accession>
<dbReference type="AlphaFoldDB" id="A0A542XBL8"/>
<evidence type="ECO:0000313" key="1">
    <source>
        <dbReference type="EMBL" id="TQL33220.1"/>
    </source>
</evidence>
<reference evidence="1 2" key="1">
    <citation type="submission" date="2019-06" db="EMBL/GenBank/DDBJ databases">
        <title>Sequencing the genomes of 1000 actinobacteria strains.</title>
        <authorList>
            <person name="Klenk H.-P."/>
        </authorList>
    </citation>
    <scope>NUCLEOTIDE SEQUENCE [LARGE SCALE GENOMIC DNA]</scope>
    <source>
        <strain evidence="1 2">DSM 24617</strain>
    </source>
</reference>
<sequence length="77" mass="8445">MRTGSSQVVLIAVPGGEDLRFEAADEYRRFDVEHDGDEIVVIQYDLTSGGDWSRIEVARVSASEYTKIAKRNGTPGG</sequence>
<dbReference type="RefSeq" id="WP_170206800.1">
    <property type="nucleotide sequence ID" value="NZ_CAJTBP010000001.1"/>
</dbReference>
<protein>
    <submittedName>
        <fullName evidence="1">Uncharacterized protein</fullName>
    </submittedName>
</protein>
<evidence type="ECO:0000313" key="2">
    <source>
        <dbReference type="Proteomes" id="UP000318336"/>
    </source>
</evidence>
<organism evidence="1 2">
    <name type="scientific">Barrientosiimonas humi</name>
    <dbReference type="NCBI Taxonomy" id="999931"/>
    <lineage>
        <taxon>Bacteria</taxon>
        <taxon>Bacillati</taxon>
        <taxon>Actinomycetota</taxon>
        <taxon>Actinomycetes</taxon>
        <taxon>Micrococcales</taxon>
        <taxon>Dermacoccaceae</taxon>
        <taxon>Barrientosiimonas</taxon>
    </lineage>
</organism>
<keyword evidence="2" id="KW-1185">Reference proteome</keyword>
<comment type="caution">
    <text evidence="1">The sequence shown here is derived from an EMBL/GenBank/DDBJ whole genome shotgun (WGS) entry which is preliminary data.</text>
</comment>
<dbReference type="EMBL" id="VFOK01000001">
    <property type="protein sequence ID" value="TQL33220.1"/>
    <property type="molecule type" value="Genomic_DNA"/>
</dbReference>